<protein>
    <submittedName>
        <fullName evidence="2">Uncharacterized protein</fullName>
    </submittedName>
</protein>
<dbReference type="Proteomes" id="UP001620626">
    <property type="component" value="Unassembled WGS sequence"/>
</dbReference>
<organism evidence="2 3">
    <name type="scientific">Heterodera trifolii</name>
    <dbReference type="NCBI Taxonomy" id="157864"/>
    <lineage>
        <taxon>Eukaryota</taxon>
        <taxon>Metazoa</taxon>
        <taxon>Ecdysozoa</taxon>
        <taxon>Nematoda</taxon>
        <taxon>Chromadorea</taxon>
        <taxon>Rhabditida</taxon>
        <taxon>Tylenchina</taxon>
        <taxon>Tylenchomorpha</taxon>
        <taxon>Tylenchoidea</taxon>
        <taxon>Heteroderidae</taxon>
        <taxon>Heteroderinae</taxon>
        <taxon>Heterodera</taxon>
    </lineage>
</organism>
<proteinExistence type="predicted"/>
<comment type="caution">
    <text evidence="2">The sequence shown here is derived from an EMBL/GenBank/DDBJ whole genome shotgun (WGS) entry which is preliminary data.</text>
</comment>
<evidence type="ECO:0000256" key="1">
    <source>
        <dbReference type="SAM" id="MobiDB-lite"/>
    </source>
</evidence>
<reference evidence="2 3" key="1">
    <citation type="submission" date="2024-10" db="EMBL/GenBank/DDBJ databases">
        <authorList>
            <person name="Kim D."/>
        </authorList>
    </citation>
    <scope>NUCLEOTIDE SEQUENCE [LARGE SCALE GENOMIC DNA]</scope>
    <source>
        <strain evidence="2">BH-2024</strain>
    </source>
</reference>
<evidence type="ECO:0000313" key="2">
    <source>
        <dbReference type="EMBL" id="KAL3121060.1"/>
    </source>
</evidence>
<name>A0ABD2M2S5_9BILA</name>
<accession>A0ABD2M2S5</accession>
<evidence type="ECO:0000313" key="3">
    <source>
        <dbReference type="Proteomes" id="UP001620626"/>
    </source>
</evidence>
<keyword evidence="3" id="KW-1185">Reference proteome</keyword>
<sequence length="169" mass="18857">MAVPPFIRCFWPAFSRPLFSPRHSFTAKNHLPNSLPLSLSFILFHSTEKFILFNCVASSPPPVPLAIHAVGQTQLAQTQLAPRRSWPDAVGETQLARRSWLRRSWPQDAVGQTQLARRSWPDAVGSDAVGPKTQLARRSWRDAVGQTQLAPRRSWPDAVGETQLARSAI</sequence>
<dbReference type="EMBL" id="JBICBT010000200">
    <property type="protein sequence ID" value="KAL3121060.1"/>
    <property type="molecule type" value="Genomic_DNA"/>
</dbReference>
<dbReference type="AlphaFoldDB" id="A0ABD2M2S5"/>
<feature type="region of interest" description="Disordered" evidence="1">
    <location>
        <begin position="116"/>
        <end position="137"/>
    </location>
</feature>
<gene>
    <name evidence="2" type="ORF">niasHT_005320</name>
</gene>